<dbReference type="RefSeq" id="WP_141782060.1">
    <property type="nucleotide sequence ID" value="NZ_VFOV01000001.1"/>
</dbReference>
<comment type="caution">
    <text evidence="2">The sequence shown here is derived from an EMBL/GenBank/DDBJ whole genome shotgun (WGS) entry which is preliminary data.</text>
</comment>
<name>A0A543ACL3_9ACTN</name>
<dbReference type="OrthoDB" id="3830691at2"/>
<feature type="transmembrane region" description="Helical" evidence="1">
    <location>
        <begin position="96"/>
        <end position="118"/>
    </location>
</feature>
<feature type="transmembrane region" description="Helical" evidence="1">
    <location>
        <begin position="124"/>
        <end position="144"/>
    </location>
</feature>
<reference evidence="2 3" key="1">
    <citation type="submission" date="2019-06" db="EMBL/GenBank/DDBJ databases">
        <title>Sequencing the genomes of 1000 actinobacteria strains.</title>
        <authorList>
            <person name="Klenk H.-P."/>
        </authorList>
    </citation>
    <scope>NUCLEOTIDE SEQUENCE [LARGE SCALE GENOMIC DNA]</scope>
    <source>
        <strain evidence="2 3">DSM 25218</strain>
    </source>
</reference>
<gene>
    <name evidence="2" type="ORF">FB381_4209</name>
</gene>
<organism evidence="2 3">
    <name type="scientific">Nocardioides albertanoniae</name>
    <dbReference type="NCBI Taxonomy" id="1175486"/>
    <lineage>
        <taxon>Bacteria</taxon>
        <taxon>Bacillati</taxon>
        <taxon>Actinomycetota</taxon>
        <taxon>Actinomycetes</taxon>
        <taxon>Propionibacteriales</taxon>
        <taxon>Nocardioidaceae</taxon>
        <taxon>Nocardioides</taxon>
    </lineage>
</organism>
<dbReference type="Proteomes" id="UP000320209">
    <property type="component" value="Unassembled WGS sequence"/>
</dbReference>
<keyword evidence="3" id="KW-1185">Reference proteome</keyword>
<evidence type="ECO:0000313" key="2">
    <source>
        <dbReference type="EMBL" id="TQL70280.1"/>
    </source>
</evidence>
<feature type="transmembrane region" description="Helical" evidence="1">
    <location>
        <begin position="48"/>
        <end position="68"/>
    </location>
</feature>
<evidence type="ECO:0000256" key="1">
    <source>
        <dbReference type="SAM" id="Phobius"/>
    </source>
</evidence>
<evidence type="ECO:0000313" key="3">
    <source>
        <dbReference type="Proteomes" id="UP000320209"/>
    </source>
</evidence>
<feature type="transmembrane region" description="Helical" evidence="1">
    <location>
        <begin position="18"/>
        <end position="36"/>
    </location>
</feature>
<keyword evidence="1" id="KW-0472">Membrane</keyword>
<dbReference type="EMBL" id="VFOV01000001">
    <property type="protein sequence ID" value="TQL70280.1"/>
    <property type="molecule type" value="Genomic_DNA"/>
</dbReference>
<keyword evidence="1" id="KW-0812">Transmembrane</keyword>
<sequence>MSSPQAIPFRGREKWSEVVGNLFLATLGALLAWVAFSQVPADVVPIRVAAWFTVLAVGITIALGLALVGTRQLPTVEPCVYDGKNGVEVHAWRGDWWHAVALDLGLGIGGVVICVLGFRAGSDWALGAVIVGAIGAWFLARALLAIGGRRRNEALVLLDDYIVHNTPAGWAGCPRSAVQIVRGRGNAVVLMLESPAVVTECPAPWRGSRRIAADSMVVRCSMMGHTAEGLADWLQQELGLSAADMTRKPRRER</sequence>
<protein>
    <submittedName>
        <fullName evidence="2">Uncharacterized protein</fullName>
    </submittedName>
</protein>
<dbReference type="AlphaFoldDB" id="A0A543ACL3"/>
<keyword evidence="1" id="KW-1133">Transmembrane helix</keyword>
<proteinExistence type="predicted"/>
<accession>A0A543ACL3</accession>